<dbReference type="OrthoDB" id="1750639at2759"/>
<dbReference type="Proteomes" id="UP000257109">
    <property type="component" value="Unassembled WGS sequence"/>
</dbReference>
<evidence type="ECO:0000313" key="2">
    <source>
        <dbReference type="Proteomes" id="UP000257109"/>
    </source>
</evidence>
<evidence type="ECO:0000313" key="1">
    <source>
        <dbReference type="EMBL" id="RDX88314.1"/>
    </source>
</evidence>
<protein>
    <recommendedName>
        <fullName evidence="3">Copia protein</fullName>
    </recommendedName>
</protein>
<keyword evidence="2" id="KW-1185">Reference proteome</keyword>
<dbReference type="InterPro" id="IPR012337">
    <property type="entry name" value="RNaseH-like_sf"/>
</dbReference>
<reference evidence="1" key="1">
    <citation type="submission" date="2018-05" db="EMBL/GenBank/DDBJ databases">
        <title>Draft genome of Mucuna pruriens seed.</title>
        <authorList>
            <person name="Nnadi N.E."/>
            <person name="Vos R."/>
            <person name="Hasami M.H."/>
            <person name="Devisetty U.K."/>
            <person name="Aguiy J.C."/>
        </authorList>
    </citation>
    <scope>NUCLEOTIDE SEQUENCE [LARGE SCALE GENOMIC DNA]</scope>
    <source>
        <strain evidence="1">JCA_2017</strain>
    </source>
</reference>
<dbReference type="AlphaFoldDB" id="A0A371GCP1"/>
<feature type="non-terminal residue" evidence="1">
    <location>
        <position position="1"/>
    </location>
</feature>
<evidence type="ECO:0008006" key="3">
    <source>
        <dbReference type="Google" id="ProtNLM"/>
    </source>
</evidence>
<sequence length="160" mass="18819">MVERKNKHILEVAQALLFQNMVPKYLWGKAILTATYLVNRMPSKAYGVVEIFRKLIHLWIKTPQLIPIRSSEVIRKVHQRILLSIKVIAFAVPSQFMLSPHKRHLEVVHRILRYLKEEYFLRKLDSRPLKLTLMLTGLNFSLGQLSHMERQNTECSCKLC</sequence>
<gene>
    <name evidence="1" type="ORF">CR513_30115</name>
</gene>
<proteinExistence type="predicted"/>
<dbReference type="SUPFAM" id="SSF53098">
    <property type="entry name" value="Ribonuclease H-like"/>
    <property type="match status" value="1"/>
</dbReference>
<organism evidence="1 2">
    <name type="scientific">Mucuna pruriens</name>
    <name type="common">Velvet bean</name>
    <name type="synonym">Dolichos pruriens</name>
    <dbReference type="NCBI Taxonomy" id="157652"/>
    <lineage>
        <taxon>Eukaryota</taxon>
        <taxon>Viridiplantae</taxon>
        <taxon>Streptophyta</taxon>
        <taxon>Embryophyta</taxon>
        <taxon>Tracheophyta</taxon>
        <taxon>Spermatophyta</taxon>
        <taxon>Magnoliopsida</taxon>
        <taxon>eudicotyledons</taxon>
        <taxon>Gunneridae</taxon>
        <taxon>Pentapetalae</taxon>
        <taxon>rosids</taxon>
        <taxon>fabids</taxon>
        <taxon>Fabales</taxon>
        <taxon>Fabaceae</taxon>
        <taxon>Papilionoideae</taxon>
        <taxon>50 kb inversion clade</taxon>
        <taxon>NPAAA clade</taxon>
        <taxon>indigoferoid/millettioid clade</taxon>
        <taxon>Phaseoleae</taxon>
        <taxon>Mucuna</taxon>
    </lineage>
</organism>
<dbReference type="EMBL" id="QJKJ01005979">
    <property type="protein sequence ID" value="RDX88314.1"/>
    <property type="molecule type" value="Genomic_DNA"/>
</dbReference>
<accession>A0A371GCP1</accession>
<name>A0A371GCP1_MUCPR</name>
<comment type="caution">
    <text evidence="1">The sequence shown here is derived from an EMBL/GenBank/DDBJ whole genome shotgun (WGS) entry which is preliminary data.</text>
</comment>